<feature type="domain" description="HTH cro/C1-type" evidence="1">
    <location>
        <begin position="21"/>
        <end position="56"/>
    </location>
</feature>
<gene>
    <name evidence="2" type="ORF">GCM10023196_046300</name>
</gene>
<dbReference type="PROSITE" id="PS50943">
    <property type="entry name" value="HTH_CROC1"/>
    <property type="match status" value="1"/>
</dbReference>
<dbReference type="CDD" id="cd00093">
    <property type="entry name" value="HTH_XRE"/>
    <property type="match status" value="1"/>
</dbReference>
<proteinExistence type="predicted"/>
<dbReference type="SMART" id="SM00530">
    <property type="entry name" value="HTH_XRE"/>
    <property type="match status" value="1"/>
</dbReference>
<sequence length="276" mass="30885">MPPPRKLDAFSSLGAFFGAEIRRLRERNDWTLDELAHKLGWALSTVASVETARRNPPDGFPERADTLFALPDMLTRLAEFVRSAPRWFEHYIELESQANKISIWANSLIPGLFQTEAYARAIIRAAQPLADEAAVEAGVADRLRRQSILHRPDPPSIWVVLHETAVKQPVGDIETMRKQLKQLVEFARLPFVHIQVLPMATGELAGVAGPFSMFEFSDQPQVAFAEGRRIGRLISEPEELREVVLAYDQLRAAALPPEASIGMIVGAMGQIWIDRT</sequence>
<keyword evidence="3" id="KW-1185">Reference proteome</keyword>
<dbReference type="InterPro" id="IPR043917">
    <property type="entry name" value="DUF5753"/>
</dbReference>
<protein>
    <submittedName>
        <fullName evidence="2">Helix-turn-helix transcriptional regulator</fullName>
    </submittedName>
</protein>
<dbReference type="InterPro" id="IPR001387">
    <property type="entry name" value="Cro/C1-type_HTH"/>
</dbReference>
<evidence type="ECO:0000313" key="2">
    <source>
        <dbReference type="EMBL" id="GAA4628728.1"/>
    </source>
</evidence>
<name>A0ABP8UCI0_9ACTN</name>
<dbReference type="SUPFAM" id="SSF47413">
    <property type="entry name" value="lambda repressor-like DNA-binding domains"/>
    <property type="match status" value="1"/>
</dbReference>
<dbReference type="Pfam" id="PF19054">
    <property type="entry name" value="DUF5753"/>
    <property type="match status" value="1"/>
</dbReference>
<reference evidence="3" key="1">
    <citation type="journal article" date="2019" name="Int. J. Syst. Evol. Microbiol.">
        <title>The Global Catalogue of Microorganisms (GCM) 10K type strain sequencing project: providing services to taxonomists for standard genome sequencing and annotation.</title>
        <authorList>
            <consortium name="The Broad Institute Genomics Platform"/>
            <consortium name="The Broad Institute Genome Sequencing Center for Infectious Disease"/>
            <person name="Wu L."/>
            <person name="Ma J."/>
        </authorList>
    </citation>
    <scope>NUCLEOTIDE SEQUENCE [LARGE SCALE GENOMIC DNA]</scope>
    <source>
        <strain evidence="3">JCM 17939</strain>
    </source>
</reference>
<accession>A0ABP8UCI0</accession>
<dbReference type="EMBL" id="BAABHK010000006">
    <property type="protein sequence ID" value="GAA4628728.1"/>
    <property type="molecule type" value="Genomic_DNA"/>
</dbReference>
<dbReference type="RefSeq" id="WP_345433033.1">
    <property type="nucleotide sequence ID" value="NZ_BAABHK010000006.1"/>
</dbReference>
<dbReference type="Proteomes" id="UP001501442">
    <property type="component" value="Unassembled WGS sequence"/>
</dbReference>
<comment type="caution">
    <text evidence="2">The sequence shown here is derived from an EMBL/GenBank/DDBJ whole genome shotgun (WGS) entry which is preliminary data.</text>
</comment>
<evidence type="ECO:0000259" key="1">
    <source>
        <dbReference type="PROSITE" id="PS50943"/>
    </source>
</evidence>
<evidence type="ECO:0000313" key="3">
    <source>
        <dbReference type="Proteomes" id="UP001501442"/>
    </source>
</evidence>
<dbReference type="Gene3D" id="1.10.260.40">
    <property type="entry name" value="lambda repressor-like DNA-binding domains"/>
    <property type="match status" value="1"/>
</dbReference>
<organism evidence="2 3">
    <name type="scientific">Actinoallomurus vinaceus</name>
    <dbReference type="NCBI Taxonomy" id="1080074"/>
    <lineage>
        <taxon>Bacteria</taxon>
        <taxon>Bacillati</taxon>
        <taxon>Actinomycetota</taxon>
        <taxon>Actinomycetes</taxon>
        <taxon>Streptosporangiales</taxon>
        <taxon>Thermomonosporaceae</taxon>
        <taxon>Actinoallomurus</taxon>
    </lineage>
</organism>
<dbReference type="InterPro" id="IPR010982">
    <property type="entry name" value="Lambda_DNA-bd_dom_sf"/>
</dbReference>
<dbReference type="Pfam" id="PF13560">
    <property type="entry name" value="HTH_31"/>
    <property type="match status" value="1"/>
</dbReference>